<evidence type="ECO:0000313" key="12">
    <source>
        <dbReference type="Proteomes" id="UP000193391"/>
    </source>
</evidence>
<comment type="catalytic activity">
    <reaction evidence="7">
        <text>L-aspartate + L-glutamine + ATP + H2O = L-asparagine + L-glutamate + AMP + diphosphate + H(+)</text>
        <dbReference type="Rhea" id="RHEA:12228"/>
        <dbReference type="ChEBI" id="CHEBI:15377"/>
        <dbReference type="ChEBI" id="CHEBI:15378"/>
        <dbReference type="ChEBI" id="CHEBI:29985"/>
        <dbReference type="ChEBI" id="CHEBI:29991"/>
        <dbReference type="ChEBI" id="CHEBI:30616"/>
        <dbReference type="ChEBI" id="CHEBI:33019"/>
        <dbReference type="ChEBI" id="CHEBI:58048"/>
        <dbReference type="ChEBI" id="CHEBI:58359"/>
        <dbReference type="ChEBI" id="CHEBI:456215"/>
        <dbReference type="EC" id="6.3.5.4"/>
    </reaction>
</comment>
<dbReference type="Pfam" id="PF00733">
    <property type="entry name" value="Asn_synthase"/>
    <property type="match status" value="1"/>
</dbReference>
<dbReference type="Pfam" id="PF13522">
    <property type="entry name" value="GATase_6"/>
    <property type="match status" value="1"/>
</dbReference>
<keyword evidence="4" id="KW-0547">Nucleotide-binding</keyword>
<dbReference type="GO" id="GO:0005524">
    <property type="term" value="F:ATP binding"/>
    <property type="evidence" value="ECO:0007669"/>
    <property type="project" value="UniProtKB-KW"/>
</dbReference>
<evidence type="ECO:0000256" key="3">
    <source>
        <dbReference type="ARBA" id="ARBA00012737"/>
    </source>
</evidence>
<dbReference type="InterPro" id="IPR033738">
    <property type="entry name" value="AsnB_N"/>
</dbReference>
<gene>
    <name evidence="11" type="ORF">TMES_11060</name>
</gene>
<dbReference type="GO" id="GO:0005829">
    <property type="term" value="C:cytosol"/>
    <property type="evidence" value="ECO:0007669"/>
    <property type="project" value="TreeGrafter"/>
</dbReference>
<dbReference type="PANTHER" id="PTHR43284:SF1">
    <property type="entry name" value="ASPARAGINE SYNTHETASE"/>
    <property type="match status" value="1"/>
</dbReference>
<dbReference type="SUPFAM" id="SSF56235">
    <property type="entry name" value="N-terminal nucleophile aminohydrolases (Ntn hydrolases)"/>
    <property type="match status" value="1"/>
</dbReference>
<dbReference type="InterPro" id="IPR014729">
    <property type="entry name" value="Rossmann-like_a/b/a_fold"/>
</dbReference>
<dbReference type="GO" id="GO:0006529">
    <property type="term" value="P:asparagine biosynthetic process"/>
    <property type="evidence" value="ECO:0007669"/>
    <property type="project" value="InterPro"/>
</dbReference>
<keyword evidence="5" id="KW-0067">ATP-binding</keyword>
<evidence type="ECO:0000256" key="7">
    <source>
        <dbReference type="ARBA" id="ARBA00048741"/>
    </source>
</evidence>
<organism evidence="11 12">
    <name type="scientific">Thalassospira mesophila</name>
    <dbReference type="NCBI Taxonomy" id="1293891"/>
    <lineage>
        <taxon>Bacteria</taxon>
        <taxon>Pseudomonadati</taxon>
        <taxon>Pseudomonadota</taxon>
        <taxon>Alphaproteobacteria</taxon>
        <taxon>Rhodospirillales</taxon>
        <taxon>Thalassospiraceae</taxon>
        <taxon>Thalassospira</taxon>
    </lineage>
</organism>
<dbReference type="PROSITE" id="PS51278">
    <property type="entry name" value="GATASE_TYPE_2"/>
    <property type="match status" value="1"/>
</dbReference>
<evidence type="ECO:0000256" key="9">
    <source>
        <dbReference type="SAM" id="MobiDB-lite"/>
    </source>
</evidence>
<dbReference type="InterPro" id="IPR029055">
    <property type="entry name" value="Ntn_hydrolases_N"/>
</dbReference>
<evidence type="ECO:0000259" key="10">
    <source>
        <dbReference type="PROSITE" id="PS51278"/>
    </source>
</evidence>
<dbReference type="RefSeq" id="WP_085582447.1">
    <property type="nucleotide sequence ID" value="NZ_JFKA01000004.1"/>
</dbReference>
<dbReference type="STRING" id="1293891.TMES_11060"/>
<accession>A0A1Y2KZW4</accession>
<dbReference type="Gene3D" id="3.40.50.620">
    <property type="entry name" value="HUPs"/>
    <property type="match status" value="1"/>
</dbReference>
<dbReference type="Pfam" id="PF13537">
    <property type="entry name" value="GATase_7"/>
    <property type="match status" value="1"/>
</dbReference>
<dbReference type="CDD" id="cd01991">
    <property type="entry name" value="Asn_synthase_B_C"/>
    <property type="match status" value="1"/>
</dbReference>
<dbReference type="InterPro" id="IPR001962">
    <property type="entry name" value="Asn_synthase"/>
</dbReference>
<evidence type="ECO:0000256" key="4">
    <source>
        <dbReference type="ARBA" id="ARBA00022741"/>
    </source>
</evidence>
<evidence type="ECO:0000313" key="11">
    <source>
        <dbReference type="EMBL" id="OSQ38385.1"/>
    </source>
</evidence>
<feature type="domain" description="Glutamine amidotransferase type-2" evidence="10">
    <location>
        <begin position="2"/>
        <end position="276"/>
    </location>
</feature>
<evidence type="ECO:0000256" key="6">
    <source>
        <dbReference type="ARBA" id="ARBA00022962"/>
    </source>
</evidence>
<dbReference type="InterPro" id="IPR051786">
    <property type="entry name" value="ASN_synthetase/amidase"/>
</dbReference>
<evidence type="ECO:0000256" key="8">
    <source>
        <dbReference type="PIRSR" id="PIRSR001589-3"/>
    </source>
</evidence>
<dbReference type="AlphaFoldDB" id="A0A1Y2KZW4"/>
<dbReference type="EC" id="6.3.5.4" evidence="3"/>
<dbReference type="CDD" id="cd00712">
    <property type="entry name" value="AsnB"/>
    <property type="match status" value="1"/>
</dbReference>
<keyword evidence="12" id="KW-1185">Reference proteome</keyword>
<reference evidence="11 12" key="1">
    <citation type="submission" date="2014-03" db="EMBL/GenBank/DDBJ databases">
        <title>The draft genome sequence of Thalassospira mesophila JCM 18969.</title>
        <authorList>
            <person name="Lai Q."/>
            <person name="Shao Z."/>
        </authorList>
    </citation>
    <scope>NUCLEOTIDE SEQUENCE [LARGE SCALE GENOMIC DNA]</scope>
    <source>
        <strain evidence="11 12">JCM 18969</strain>
    </source>
</reference>
<dbReference type="InterPro" id="IPR006426">
    <property type="entry name" value="Asn_synth_AEB"/>
</dbReference>
<comment type="similarity">
    <text evidence="2">Belongs to the asparagine synthetase family.</text>
</comment>
<feature type="region of interest" description="Disordered" evidence="9">
    <location>
        <begin position="298"/>
        <end position="319"/>
    </location>
</feature>
<dbReference type="SUPFAM" id="SSF52402">
    <property type="entry name" value="Adenine nucleotide alpha hydrolases-like"/>
    <property type="match status" value="1"/>
</dbReference>
<evidence type="ECO:0000256" key="5">
    <source>
        <dbReference type="ARBA" id="ARBA00022840"/>
    </source>
</evidence>
<protein>
    <recommendedName>
        <fullName evidence="3">asparagine synthase (glutamine-hydrolyzing)</fullName>
        <ecNumber evidence="3">6.3.5.4</ecNumber>
    </recommendedName>
</protein>
<keyword evidence="6" id="KW-0315">Glutamine amidotransferase</keyword>
<evidence type="ECO:0000256" key="2">
    <source>
        <dbReference type="ARBA" id="ARBA00005752"/>
    </source>
</evidence>
<dbReference type="InterPro" id="IPR017932">
    <property type="entry name" value="GATase_2_dom"/>
</dbReference>
<sequence>MCGLIGATTRAARSWGLNAARDLAHRGPDGWGIWPAGDGEKAFSGQHPDTATNDKAGPVLLHRRLATTDTSPQARQPVISRDGRFVLIFNGYIAGYKRMRAQLDRAALRAEQAAHTAQVARTVTGGAATATGADPVAVKDHDQSRSDTDVLLALLGRVVSGCDEKYGDRAGPALAQMLAGVAGAYAFALWDNHRSALWLGVDAMGQKPVYFARRADGHLFFASELAPLLSAPGLDVAPDAGARDMVRRHLFVPAPQTPWHGISQLQPGHIMCWQHGNIARYGLPTVRACAGGVSQSAQVPAVRQPGTDNAASGGGDRQRETVVRASLDDENSPAADRAVLNRPSDVVGRLRRHVYRAVADAMTCDRPVACLLSGGMDSAGVAAMAARVARHRARRADMPVAAVMGFAGQPMDETMRARQLASHLQMPLKIIPAPHDPEDLLTRLRAGLKAFGGPFGNPAMILTHCLSQSVADIAPVCLTGDGGDEVFGGYRRYQMAQRAEKWLRAPAFMRRYASYVANGSVRTLPVQPGQHLAGIAKFLAATTGDRGDVLRAWNNRCVITRTRPGHGELAGMPSFDAIPDLARAMMQFDLDVNLPGNQLAMSDRMGMAFGVEYRPPLLDRAVRKAAASIPAKDHLAGAGKAVWRQAVSPFVPAGYLDVAKAGFNPPVGQWMHDIAVLLWGDEKTAQNRMFEDMPVHAATRQKLWQRALGNDFDAALTLWNLLVWQVWQMYDGSSAQTP</sequence>
<comment type="caution">
    <text evidence="11">The sequence shown here is derived from an EMBL/GenBank/DDBJ whole genome shotgun (WGS) entry which is preliminary data.</text>
</comment>
<feature type="site" description="Important for beta-aspartyl-AMP intermediate formation" evidence="8">
    <location>
        <position position="481"/>
    </location>
</feature>
<evidence type="ECO:0000256" key="1">
    <source>
        <dbReference type="ARBA" id="ARBA00005187"/>
    </source>
</evidence>
<dbReference type="OrthoDB" id="9763290at2"/>
<dbReference type="PIRSF" id="PIRSF001589">
    <property type="entry name" value="Asn_synthetase_glu-h"/>
    <property type="match status" value="1"/>
</dbReference>
<dbReference type="PANTHER" id="PTHR43284">
    <property type="entry name" value="ASPARAGINE SYNTHETASE (GLUTAMINE-HYDROLYZING)"/>
    <property type="match status" value="1"/>
</dbReference>
<dbReference type="GO" id="GO:0004066">
    <property type="term" value="F:asparagine synthase (glutamine-hydrolyzing) activity"/>
    <property type="evidence" value="ECO:0007669"/>
    <property type="project" value="UniProtKB-EC"/>
</dbReference>
<dbReference type="Gene3D" id="3.60.20.10">
    <property type="entry name" value="Glutamine Phosphoribosylpyrophosphate, subunit 1, domain 1"/>
    <property type="match status" value="1"/>
</dbReference>
<dbReference type="EMBL" id="JFKA01000004">
    <property type="protein sequence ID" value="OSQ38385.1"/>
    <property type="molecule type" value="Genomic_DNA"/>
</dbReference>
<dbReference type="Proteomes" id="UP000193391">
    <property type="component" value="Unassembled WGS sequence"/>
</dbReference>
<comment type="pathway">
    <text evidence="1">Amino-acid biosynthesis; L-asparagine biosynthesis; L-asparagine from L-aspartate (L-Gln route): step 1/1.</text>
</comment>
<name>A0A1Y2KZW4_9PROT</name>
<proteinExistence type="inferred from homology"/>